<dbReference type="GO" id="GO:0031012">
    <property type="term" value="C:extracellular matrix"/>
    <property type="evidence" value="ECO:0007669"/>
    <property type="project" value="TreeGrafter"/>
</dbReference>
<dbReference type="PANTHER" id="PTHR33395">
    <property type="entry name" value="TRANSCRIPTASE, PUTATIVE-RELATED-RELATED"/>
    <property type="match status" value="1"/>
</dbReference>
<dbReference type="OrthoDB" id="426210at2759"/>
<evidence type="ECO:0000313" key="2">
    <source>
        <dbReference type="Proteomes" id="UP000233556"/>
    </source>
</evidence>
<reference evidence="2" key="1">
    <citation type="submission" date="2017-11" db="EMBL/GenBank/DDBJ databases">
        <authorList>
            <person name="Lima N.C."/>
            <person name="Parody-Merino A.M."/>
            <person name="Battley P.F."/>
            <person name="Fidler A.E."/>
            <person name="Prosdocimi F."/>
        </authorList>
    </citation>
    <scope>NUCLEOTIDE SEQUENCE [LARGE SCALE GENOMIC DNA]</scope>
</reference>
<dbReference type="AlphaFoldDB" id="A0A2I0U141"/>
<protein>
    <recommendedName>
        <fullName evidence="3">Rna-directed dna polymerase from mobile element jockey-like</fullName>
    </recommendedName>
</protein>
<dbReference type="GO" id="GO:0007508">
    <property type="term" value="P:larval heart development"/>
    <property type="evidence" value="ECO:0007669"/>
    <property type="project" value="TreeGrafter"/>
</dbReference>
<dbReference type="PANTHER" id="PTHR33395:SF22">
    <property type="entry name" value="REVERSE TRANSCRIPTASE DOMAIN-CONTAINING PROTEIN"/>
    <property type="match status" value="1"/>
</dbReference>
<sequence>MGPDVIHLRVLRKLADIIARPLSIIFEKSWKLRDIPEDWKKANVTLMYKKDLKEDPENDRPIGLTSIPGEVTEQILLGAITSQMTHMIEKSHFCPLTSSPSQKFRIQTRKVPFLSPLAENDYRWMSAAIHCN</sequence>
<dbReference type="Proteomes" id="UP000233556">
    <property type="component" value="Unassembled WGS sequence"/>
</dbReference>
<dbReference type="EMBL" id="KZ506414">
    <property type="protein sequence ID" value="PKU39778.1"/>
    <property type="molecule type" value="Genomic_DNA"/>
</dbReference>
<proteinExistence type="predicted"/>
<evidence type="ECO:0008006" key="3">
    <source>
        <dbReference type="Google" id="ProtNLM"/>
    </source>
</evidence>
<gene>
    <name evidence="1" type="ORF">llap_9922</name>
</gene>
<accession>A0A2I0U141</accession>
<dbReference type="GO" id="GO:0061343">
    <property type="term" value="P:cell adhesion involved in heart morphogenesis"/>
    <property type="evidence" value="ECO:0007669"/>
    <property type="project" value="TreeGrafter"/>
</dbReference>
<keyword evidence="2" id="KW-1185">Reference proteome</keyword>
<name>A0A2I0U141_LIMLA</name>
<organism evidence="1 2">
    <name type="scientific">Limosa lapponica baueri</name>
    <dbReference type="NCBI Taxonomy" id="1758121"/>
    <lineage>
        <taxon>Eukaryota</taxon>
        <taxon>Metazoa</taxon>
        <taxon>Chordata</taxon>
        <taxon>Craniata</taxon>
        <taxon>Vertebrata</taxon>
        <taxon>Euteleostomi</taxon>
        <taxon>Archelosauria</taxon>
        <taxon>Archosauria</taxon>
        <taxon>Dinosauria</taxon>
        <taxon>Saurischia</taxon>
        <taxon>Theropoda</taxon>
        <taxon>Coelurosauria</taxon>
        <taxon>Aves</taxon>
        <taxon>Neognathae</taxon>
        <taxon>Neoaves</taxon>
        <taxon>Charadriiformes</taxon>
        <taxon>Scolopacidae</taxon>
        <taxon>Limosa</taxon>
    </lineage>
</organism>
<evidence type="ECO:0000313" key="1">
    <source>
        <dbReference type="EMBL" id="PKU39778.1"/>
    </source>
</evidence>
<reference evidence="2" key="2">
    <citation type="submission" date="2017-12" db="EMBL/GenBank/DDBJ databases">
        <title>Genome sequence of the Bar-tailed Godwit (Limosa lapponica baueri).</title>
        <authorList>
            <person name="Lima N.C.B."/>
            <person name="Parody-Merino A.M."/>
            <person name="Battley P.F."/>
            <person name="Fidler A.E."/>
            <person name="Prosdocimi F."/>
        </authorList>
    </citation>
    <scope>NUCLEOTIDE SEQUENCE [LARGE SCALE GENOMIC DNA]</scope>
</reference>